<feature type="domain" description="HTH marR-type" evidence="1">
    <location>
        <begin position="7"/>
        <end position="141"/>
    </location>
</feature>
<dbReference type="InterPro" id="IPR036390">
    <property type="entry name" value="WH_DNA-bd_sf"/>
</dbReference>
<dbReference type="Gene3D" id="1.10.10.10">
    <property type="entry name" value="Winged helix-like DNA-binding domain superfamily/Winged helix DNA-binding domain"/>
    <property type="match status" value="1"/>
</dbReference>
<evidence type="ECO:0000259" key="1">
    <source>
        <dbReference type="PROSITE" id="PS50995"/>
    </source>
</evidence>
<dbReference type="PANTHER" id="PTHR33164:SF57">
    <property type="entry name" value="MARR-FAMILY TRANSCRIPTIONAL REGULATOR"/>
    <property type="match status" value="1"/>
</dbReference>
<name>A0ABU3WNQ7_9NOCA</name>
<comment type="caution">
    <text evidence="2">The sequence shown here is derived from an EMBL/GenBank/DDBJ whole genome shotgun (WGS) entry which is preliminary data.</text>
</comment>
<sequence>MLTPETAEDLTAALRGLIRRTRTLNVRAREADPDVMPTWLAALLANLEHGEGSRLGDLAERLGVTASTLSRQVTYAESLGYARRAADPGDRRAACLTLTEDGAEALRSYRARFVRLLQEAVPDWTDEEGRDLVDRINRLGAAVDRFRDTRP</sequence>
<dbReference type="EMBL" id="WBMO01000001">
    <property type="protein sequence ID" value="MDV2475610.1"/>
    <property type="molecule type" value="Genomic_DNA"/>
</dbReference>
<dbReference type="SUPFAM" id="SSF46785">
    <property type="entry name" value="Winged helix' DNA-binding domain"/>
    <property type="match status" value="1"/>
</dbReference>
<evidence type="ECO:0000313" key="2">
    <source>
        <dbReference type="EMBL" id="MDV2475610.1"/>
    </source>
</evidence>
<proteinExistence type="predicted"/>
<dbReference type="PRINTS" id="PR00598">
    <property type="entry name" value="HTHMARR"/>
</dbReference>
<dbReference type="Proteomes" id="UP001275440">
    <property type="component" value="Unassembled WGS sequence"/>
</dbReference>
<dbReference type="PROSITE" id="PS50995">
    <property type="entry name" value="HTH_MARR_2"/>
    <property type="match status" value="1"/>
</dbReference>
<dbReference type="InterPro" id="IPR036388">
    <property type="entry name" value="WH-like_DNA-bd_sf"/>
</dbReference>
<protein>
    <submittedName>
        <fullName evidence="2">MarR family transcriptional regulator</fullName>
    </submittedName>
</protein>
<dbReference type="PANTHER" id="PTHR33164">
    <property type="entry name" value="TRANSCRIPTIONAL REGULATOR, MARR FAMILY"/>
    <property type="match status" value="1"/>
</dbReference>
<accession>A0ABU3WNQ7</accession>
<reference evidence="2 3" key="1">
    <citation type="submission" date="2019-10" db="EMBL/GenBank/DDBJ databases">
        <title>Draft Genome Assembly of Rhodococcus zopfii DSM44189.</title>
        <authorList>
            <person name="Sutton J.M."/>
            <person name="Akob D.M."/>
            <person name="Bushman T.J."/>
        </authorList>
    </citation>
    <scope>NUCLEOTIDE SEQUENCE [LARGE SCALE GENOMIC DNA]</scope>
    <source>
        <strain evidence="2 3">DSM 44189</strain>
    </source>
</reference>
<keyword evidence="3" id="KW-1185">Reference proteome</keyword>
<dbReference type="Pfam" id="PF12802">
    <property type="entry name" value="MarR_2"/>
    <property type="match status" value="1"/>
</dbReference>
<gene>
    <name evidence="2" type="ORF">F8M49_09815</name>
</gene>
<dbReference type="InterPro" id="IPR039422">
    <property type="entry name" value="MarR/SlyA-like"/>
</dbReference>
<dbReference type="RefSeq" id="WP_072808504.1">
    <property type="nucleotide sequence ID" value="NZ_JAHWLX010000077.1"/>
</dbReference>
<dbReference type="InterPro" id="IPR000835">
    <property type="entry name" value="HTH_MarR-typ"/>
</dbReference>
<organism evidence="2 3">
    <name type="scientific">Rhodococcus zopfii</name>
    <dbReference type="NCBI Taxonomy" id="43772"/>
    <lineage>
        <taxon>Bacteria</taxon>
        <taxon>Bacillati</taxon>
        <taxon>Actinomycetota</taxon>
        <taxon>Actinomycetes</taxon>
        <taxon>Mycobacteriales</taxon>
        <taxon>Nocardiaceae</taxon>
        <taxon>Rhodococcus</taxon>
    </lineage>
</organism>
<evidence type="ECO:0000313" key="3">
    <source>
        <dbReference type="Proteomes" id="UP001275440"/>
    </source>
</evidence>
<dbReference type="SMART" id="SM00347">
    <property type="entry name" value="HTH_MARR"/>
    <property type="match status" value="1"/>
</dbReference>